<name>A0ABM1NVX7_DROAR</name>
<dbReference type="InterPro" id="IPR004117">
    <property type="entry name" value="7tm6_olfct_rcpt"/>
</dbReference>
<keyword evidence="7" id="KW-0472">Membrane</keyword>
<evidence type="ECO:0000256" key="6">
    <source>
        <dbReference type="ARBA" id="ARBA00022989"/>
    </source>
</evidence>
<dbReference type="RefSeq" id="XP_017859113.1">
    <property type="nucleotide sequence ID" value="XM_018003624.1"/>
</dbReference>
<dbReference type="Pfam" id="PF02949">
    <property type="entry name" value="7tm_6"/>
    <property type="match status" value="1"/>
</dbReference>
<evidence type="ECO:0000256" key="9">
    <source>
        <dbReference type="ARBA" id="ARBA00023224"/>
    </source>
</evidence>
<reference evidence="10" key="2">
    <citation type="journal article" date="2016" name="G3 (Bethesda)">
        <title>Genome Evolution in Three Species of Cactophilic Drosophila.</title>
        <authorList>
            <person name="Sanchez-Flores A."/>
            <person name="Penazola F."/>
            <person name="Carpinteyro-Ponce J."/>
            <person name="Nazario-Yepiz N."/>
            <person name="Abreu-Goodger C."/>
            <person name="Machado C.A."/>
            <person name="Markow T.A."/>
        </authorList>
    </citation>
    <scope>NUCLEOTIDE SEQUENCE [LARGE SCALE GENOMIC DNA]</scope>
</reference>
<reference evidence="11" key="3">
    <citation type="submission" date="2025-08" db="UniProtKB">
        <authorList>
            <consortium name="RefSeq"/>
        </authorList>
    </citation>
    <scope>IDENTIFICATION</scope>
    <source>
        <tissue evidence="11">Whole organism</tissue>
    </source>
</reference>
<proteinExistence type="predicted"/>
<evidence type="ECO:0000313" key="11">
    <source>
        <dbReference type="RefSeq" id="XP_017859113.1"/>
    </source>
</evidence>
<keyword evidence="2" id="KW-1003">Cell membrane</keyword>
<dbReference type="PANTHER" id="PTHR21137">
    <property type="entry name" value="ODORANT RECEPTOR"/>
    <property type="match status" value="1"/>
</dbReference>
<gene>
    <name evidence="11" type="primary">LOC108611137</name>
</gene>
<evidence type="ECO:0000256" key="5">
    <source>
        <dbReference type="ARBA" id="ARBA00022725"/>
    </source>
</evidence>
<evidence type="ECO:0000256" key="7">
    <source>
        <dbReference type="ARBA" id="ARBA00023136"/>
    </source>
</evidence>
<dbReference type="Proteomes" id="UP000694904">
    <property type="component" value="Chromosome 2"/>
</dbReference>
<evidence type="ECO:0000256" key="4">
    <source>
        <dbReference type="ARBA" id="ARBA00022692"/>
    </source>
</evidence>
<accession>A0ABM1NVX7</accession>
<comment type="subcellular location">
    <subcellularLocation>
        <location evidence="1">Cell membrane</location>
        <topology evidence="1">Multi-pass membrane protein</topology>
    </subcellularLocation>
</comment>
<evidence type="ECO:0000256" key="3">
    <source>
        <dbReference type="ARBA" id="ARBA00022606"/>
    </source>
</evidence>
<keyword evidence="3" id="KW-0716">Sensory transduction</keyword>
<organism evidence="10 11">
    <name type="scientific">Drosophila arizonae</name>
    <name type="common">Fruit fly</name>
    <dbReference type="NCBI Taxonomy" id="7263"/>
    <lineage>
        <taxon>Eukaryota</taxon>
        <taxon>Metazoa</taxon>
        <taxon>Ecdysozoa</taxon>
        <taxon>Arthropoda</taxon>
        <taxon>Hexapoda</taxon>
        <taxon>Insecta</taxon>
        <taxon>Pterygota</taxon>
        <taxon>Neoptera</taxon>
        <taxon>Endopterygota</taxon>
        <taxon>Diptera</taxon>
        <taxon>Brachycera</taxon>
        <taxon>Muscomorpha</taxon>
        <taxon>Ephydroidea</taxon>
        <taxon>Drosophilidae</taxon>
        <taxon>Drosophila</taxon>
    </lineage>
</organism>
<keyword evidence="6" id="KW-1133">Transmembrane helix</keyword>
<keyword evidence="9" id="KW-0807">Transducer</keyword>
<keyword evidence="5" id="KW-0552">Olfaction</keyword>
<keyword evidence="8" id="KW-0675">Receptor</keyword>
<keyword evidence="4" id="KW-0812">Transmembrane</keyword>
<dbReference type="GeneID" id="108611137"/>
<evidence type="ECO:0000313" key="10">
    <source>
        <dbReference type="Proteomes" id="UP000694904"/>
    </source>
</evidence>
<evidence type="ECO:0000256" key="1">
    <source>
        <dbReference type="ARBA" id="ARBA00004651"/>
    </source>
</evidence>
<reference evidence="10" key="1">
    <citation type="journal article" date="1997" name="Nucleic Acids Res.">
        <title>tRNAscan-SE: a program for improved detection of transfer RNA genes in genomic sequence.</title>
        <authorList>
            <person name="Lowe T.M."/>
            <person name="Eddy S.R."/>
        </authorList>
    </citation>
    <scope>NUCLEOTIDE SEQUENCE [LARGE SCALE GENOMIC DNA]</scope>
</reference>
<dbReference type="PANTHER" id="PTHR21137:SF35">
    <property type="entry name" value="ODORANT RECEPTOR 19A-RELATED"/>
    <property type="match status" value="1"/>
</dbReference>
<protein>
    <submittedName>
        <fullName evidence="11">Odorant receptor 85a-like isoform X2</fullName>
    </submittedName>
</protein>
<sequence>MACGQGQGYVGRDERAFGDIRRASESSSIGRQLQLHNTSISIFAVHAFMASDSMPLIFGLTVRSYTQWLTERVERLRNNPKRPEDENYQELVQCIKDHQLIVEYSENMRPLISIALFVQYTTASLVMASSLVHLVTFADMVSGITTTIYMISCMFQTFPISYICEQIVEDCELLSMAIFHSNWIGAPTAYTSALKYFIHRTQQPIQFIAGGVFLICLNVNIQVAKFAFSLTTFVQQMSVFENFDR</sequence>
<keyword evidence="10" id="KW-1185">Reference proteome</keyword>
<evidence type="ECO:0000256" key="2">
    <source>
        <dbReference type="ARBA" id="ARBA00022475"/>
    </source>
</evidence>
<evidence type="ECO:0000256" key="8">
    <source>
        <dbReference type="ARBA" id="ARBA00023170"/>
    </source>
</evidence>